<dbReference type="GO" id="GO:1990817">
    <property type="term" value="F:poly(A) RNA polymerase activity"/>
    <property type="evidence" value="ECO:0007669"/>
    <property type="project" value="UniProtKB-EC"/>
</dbReference>
<evidence type="ECO:0000256" key="9">
    <source>
        <dbReference type="ARBA" id="ARBA00022723"/>
    </source>
</evidence>
<dbReference type="GO" id="GO:0005634">
    <property type="term" value="C:nucleus"/>
    <property type="evidence" value="ECO:0007669"/>
    <property type="project" value="UniProtKB-SubCell"/>
</dbReference>
<evidence type="ECO:0000313" key="16">
    <source>
        <dbReference type="EMBL" id="CAL0334467.1"/>
    </source>
</evidence>
<evidence type="ECO:0000259" key="15">
    <source>
        <dbReference type="Pfam" id="PF20750"/>
    </source>
</evidence>
<evidence type="ECO:0000256" key="8">
    <source>
        <dbReference type="ARBA" id="ARBA00022695"/>
    </source>
</evidence>
<evidence type="ECO:0000256" key="12">
    <source>
        <dbReference type="ARBA" id="ARBA00022842"/>
    </source>
</evidence>
<evidence type="ECO:0000256" key="11">
    <source>
        <dbReference type="ARBA" id="ARBA00022840"/>
    </source>
</evidence>
<dbReference type="GO" id="GO:0003723">
    <property type="term" value="F:RNA binding"/>
    <property type="evidence" value="ECO:0007669"/>
    <property type="project" value="InterPro"/>
</dbReference>
<dbReference type="AlphaFoldDB" id="A0AAV1YKZ4"/>
<keyword evidence="7" id="KW-0808">Transferase</keyword>
<feature type="domain" description="Poly(A) polymerase nucleotidyltransferase" evidence="15">
    <location>
        <begin position="82"/>
        <end position="262"/>
    </location>
</feature>
<keyword evidence="11" id="KW-0067">ATP-binding</keyword>
<dbReference type="GO" id="GO:0046872">
    <property type="term" value="F:metal ion binding"/>
    <property type="evidence" value="ECO:0007669"/>
    <property type="project" value="UniProtKB-KW"/>
</dbReference>
<organism evidence="16 17">
    <name type="scientific">Lupinus luteus</name>
    <name type="common">European yellow lupine</name>
    <dbReference type="NCBI Taxonomy" id="3873"/>
    <lineage>
        <taxon>Eukaryota</taxon>
        <taxon>Viridiplantae</taxon>
        <taxon>Streptophyta</taxon>
        <taxon>Embryophyta</taxon>
        <taxon>Tracheophyta</taxon>
        <taxon>Spermatophyta</taxon>
        <taxon>Magnoliopsida</taxon>
        <taxon>eudicotyledons</taxon>
        <taxon>Gunneridae</taxon>
        <taxon>Pentapetalae</taxon>
        <taxon>rosids</taxon>
        <taxon>fabids</taxon>
        <taxon>Fabales</taxon>
        <taxon>Fabaceae</taxon>
        <taxon>Papilionoideae</taxon>
        <taxon>50 kb inversion clade</taxon>
        <taxon>genistoids sensu lato</taxon>
        <taxon>core genistoids</taxon>
        <taxon>Genisteae</taxon>
        <taxon>Lupinus</taxon>
    </lineage>
</organism>
<evidence type="ECO:0000256" key="6">
    <source>
        <dbReference type="ARBA" id="ARBA00022664"/>
    </source>
</evidence>
<dbReference type="Proteomes" id="UP001497480">
    <property type="component" value="Unassembled WGS sequence"/>
</dbReference>
<dbReference type="SUPFAM" id="SSF81631">
    <property type="entry name" value="PAP/OAS1 substrate-binding domain"/>
    <property type="match status" value="1"/>
</dbReference>
<keyword evidence="10" id="KW-0547">Nucleotide-binding</keyword>
<accession>A0AAV1YKZ4</accession>
<name>A0AAV1YKZ4_LUPLU</name>
<evidence type="ECO:0000313" key="17">
    <source>
        <dbReference type="Proteomes" id="UP001497480"/>
    </source>
</evidence>
<feature type="domain" description="Poly(A) polymerase central" evidence="14">
    <location>
        <begin position="268"/>
        <end position="405"/>
    </location>
</feature>
<protein>
    <recommendedName>
        <fullName evidence="5">polynucleotide adenylyltransferase</fullName>
        <ecNumber evidence="5">2.7.7.19</ecNumber>
    </recommendedName>
</protein>
<dbReference type="Gene3D" id="3.30.70.590">
    <property type="entry name" value="Poly(A) polymerase predicted RNA binding domain"/>
    <property type="match status" value="1"/>
</dbReference>
<dbReference type="Pfam" id="PF20750">
    <property type="entry name" value="PAP_NTPase"/>
    <property type="match status" value="1"/>
</dbReference>
<dbReference type="Gene3D" id="1.10.1410.10">
    <property type="match status" value="1"/>
</dbReference>
<evidence type="ECO:0000256" key="7">
    <source>
        <dbReference type="ARBA" id="ARBA00022679"/>
    </source>
</evidence>
<sequence>MFYFIFYFFSVNQKGIRVLQFWGVLQTCMELEPYPSYSITSAIVFYSPPPFPVIDHFLPPPPPSSRVLLPFPFNPSLLFAMDHQRSMSLLQFMNDEGLVPSQEEEDKRKKTIHKLKQIVSSWIKKVAMWHRLPKHQIAVTSATILTYGSYGLGVHSPESDIDALCLVPFFVTIAGDFFIALHNMLKRRPEVSDIQCVKSAKVPLIRFKFDGISIDLPYSRLKVLYVPENVDILNPFFTRKIDDTSWKSLSGVRANKRILQLVPNVEKFQSLLRILKLWAKRRGLYGSLLGYLGGIHLAILAAYVCQRHPDATLNALITNFFRTFAFWPWPKPVSLHEAMLLTSIDTIETHPFSFMPILLPSSPYEFCHSNITKSTCYRIRSEFTRGHIMTRDLLKSDFIWDNVFQPFPYSKRYSQFFKIYLSTSDQFELGNWVGWVKSRFPGLLVILDRVQGFCDPNPTEFVDNEKTEPNVVFYWGWQPVDKNSLVDIELVDGEFMKIVGNGYEGSPGRIELSIIIPSQLPNNAMFDDETIKGKKTCRNTIDDDDDESGALETSLTLSCWPCFT</sequence>
<comment type="subcellular location">
    <subcellularLocation>
        <location evidence="3">Nucleus</location>
    </subcellularLocation>
</comment>
<dbReference type="CDD" id="cd05402">
    <property type="entry name" value="NT_PAP_TUTase"/>
    <property type="match status" value="1"/>
</dbReference>
<keyword evidence="12" id="KW-0460">Magnesium</keyword>
<dbReference type="GO" id="GO:0005524">
    <property type="term" value="F:ATP binding"/>
    <property type="evidence" value="ECO:0007669"/>
    <property type="project" value="UniProtKB-KW"/>
</dbReference>
<reference evidence="16 17" key="1">
    <citation type="submission" date="2024-03" db="EMBL/GenBank/DDBJ databases">
        <authorList>
            <person name="Martinez-Hernandez J."/>
        </authorList>
    </citation>
    <scope>NUCLEOTIDE SEQUENCE [LARGE SCALE GENOMIC DNA]</scope>
</reference>
<evidence type="ECO:0000256" key="5">
    <source>
        <dbReference type="ARBA" id="ARBA00012388"/>
    </source>
</evidence>
<evidence type="ECO:0000256" key="10">
    <source>
        <dbReference type="ARBA" id="ARBA00022741"/>
    </source>
</evidence>
<dbReference type="GO" id="GO:0031123">
    <property type="term" value="P:RNA 3'-end processing"/>
    <property type="evidence" value="ECO:0007669"/>
    <property type="project" value="InterPro"/>
</dbReference>
<dbReference type="GO" id="GO:0006397">
    <property type="term" value="P:mRNA processing"/>
    <property type="evidence" value="ECO:0007669"/>
    <property type="project" value="UniProtKB-KW"/>
</dbReference>
<dbReference type="InterPro" id="IPR007012">
    <property type="entry name" value="PolA_pol_cen_dom"/>
</dbReference>
<evidence type="ECO:0000259" key="14">
    <source>
        <dbReference type="Pfam" id="PF04928"/>
    </source>
</evidence>
<keyword evidence="17" id="KW-1185">Reference proteome</keyword>
<dbReference type="PANTHER" id="PTHR10682:SF33">
    <property type="entry name" value="NUCLEAR POLY(A) POLYMERASE 3"/>
    <property type="match status" value="1"/>
</dbReference>
<dbReference type="InterPro" id="IPR048840">
    <property type="entry name" value="PolA_pol_NTPase"/>
</dbReference>
<dbReference type="EC" id="2.7.7.19" evidence="5"/>
<dbReference type="Gene3D" id="3.30.460.10">
    <property type="entry name" value="Beta Polymerase, domain 2"/>
    <property type="match status" value="1"/>
</dbReference>
<keyword evidence="13" id="KW-0539">Nucleus</keyword>
<comment type="similarity">
    <text evidence="4">Belongs to the poly(A) polymerase family.</text>
</comment>
<evidence type="ECO:0000256" key="2">
    <source>
        <dbReference type="ARBA" id="ARBA00001946"/>
    </source>
</evidence>
<evidence type="ECO:0000256" key="4">
    <source>
        <dbReference type="ARBA" id="ARBA00010912"/>
    </source>
</evidence>
<keyword evidence="6" id="KW-0507">mRNA processing</keyword>
<dbReference type="SUPFAM" id="SSF55003">
    <property type="entry name" value="PAP/Archaeal CCA-adding enzyme, C-terminal domain"/>
    <property type="match status" value="1"/>
</dbReference>
<dbReference type="EMBL" id="CAXHTB010000026">
    <property type="protein sequence ID" value="CAL0334467.1"/>
    <property type="molecule type" value="Genomic_DNA"/>
</dbReference>
<evidence type="ECO:0000256" key="3">
    <source>
        <dbReference type="ARBA" id="ARBA00004123"/>
    </source>
</evidence>
<comment type="cofactor">
    <cofactor evidence="2">
        <name>Mg(2+)</name>
        <dbReference type="ChEBI" id="CHEBI:18420"/>
    </cofactor>
</comment>
<comment type="cofactor">
    <cofactor evidence="1">
        <name>Mn(2+)</name>
        <dbReference type="ChEBI" id="CHEBI:29035"/>
    </cofactor>
</comment>
<dbReference type="FunFam" id="3.30.460.10:FF:000002">
    <property type="entry name" value="Poly(A) polymerase alpha, putative"/>
    <property type="match status" value="1"/>
</dbReference>
<proteinExistence type="inferred from homology"/>
<dbReference type="PANTHER" id="PTHR10682">
    <property type="entry name" value="POLY A POLYMERASE"/>
    <property type="match status" value="1"/>
</dbReference>
<dbReference type="InterPro" id="IPR043519">
    <property type="entry name" value="NT_sf"/>
</dbReference>
<dbReference type="SUPFAM" id="SSF81301">
    <property type="entry name" value="Nucleotidyltransferase"/>
    <property type="match status" value="1"/>
</dbReference>
<evidence type="ECO:0000256" key="1">
    <source>
        <dbReference type="ARBA" id="ARBA00001936"/>
    </source>
</evidence>
<keyword evidence="9" id="KW-0479">Metal-binding</keyword>
<gene>
    <name evidence="16" type="ORF">LLUT_LOCUS35527</name>
</gene>
<comment type="caution">
    <text evidence="16">The sequence shown here is derived from an EMBL/GenBank/DDBJ whole genome shotgun (WGS) entry which is preliminary data.</text>
</comment>
<keyword evidence="8" id="KW-0548">Nucleotidyltransferase</keyword>
<dbReference type="InterPro" id="IPR011068">
    <property type="entry name" value="NuclTrfase_I-like_C"/>
</dbReference>
<evidence type="ECO:0000256" key="13">
    <source>
        <dbReference type="ARBA" id="ARBA00023242"/>
    </source>
</evidence>
<dbReference type="Pfam" id="PF04928">
    <property type="entry name" value="PAP_central"/>
    <property type="match status" value="1"/>
</dbReference>